<dbReference type="Gene3D" id="3.40.50.1000">
    <property type="entry name" value="HAD superfamily/HAD-like"/>
    <property type="match status" value="1"/>
</dbReference>
<keyword evidence="6" id="KW-1185">Reference proteome</keyword>
<comment type="cofactor">
    <cofactor evidence="1">
        <name>Mg(2+)</name>
        <dbReference type="ChEBI" id="CHEBI:18420"/>
    </cofactor>
</comment>
<dbReference type="Gene3D" id="1.10.150.240">
    <property type="entry name" value="Putative phosphatase, domain 2"/>
    <property type="match status" value="1"/>
</dbReference>
<dbReference type="PANTHER" id="PTHR46193:SF18">
    <property type="entry name" value="HEXITOL PHOSPHATASE B"/>
    <property type="match status" value="1"/>
</dbReference>
<keyword evidence="2" id="KW-0479">Metal-binding</keyword>
<dbReference type="Proteomes" id="UP001363151">
    <property type="component" value="Unassembled WGS sequence"/>
</dbReference>
<dbReference type="NCBIfam" id="TIGR01509">
    <property type="entry name" value="HAD-SF-IA-v3"/>
    <property type="match status" value="1"/>
</dbReference>
<keyword evidence="4" id="KW-0119">Carbohydrate metabolism</keyword>
<dbReference type="SFLD" id="SFLDS00003">
    <property type="entry name" value="Haloacid_Dehalogenase"/>
    <property type="match status" value="1"/>
</dbReference>
<dbReference type="PANTHER" id="PTHR46193">
    <property type="entry name" value="6-PHOSPHOGLUCONATE PHOSPHATASE"/>
    <property type="match status" value="1"/>
</dbReference>
<proteinExistence type="predicted"/>
<dbReference type="EMBL" id="JBBJCI010000079">
    <property type="protein sequence ID" value="KAK7249378.1"/>
    <property type="molecule type" value="Genomic_DNA"/>
</dbReference>
<protein>
    <submittedName>
        <fullName evidence="5">Pseudouridine 5'-phosphatase</fullName>
    </submittedName>
</protein>
<dbReference type="SFLD" id="SFLDG01129">
    <property type="entry name" value="C1.5:_HAD__Beta-PGM__Phosphata"/>
    <property type="match status" value="1"/>
</dbReference>
<evidence type="ECO:0000256" key="1">
    <source>
        <dbReference type="ARBA" id="ARBA00001946"/>
    </source>
</evidence>
<dbReference type="CDD" id="cd07505">
    <property type="entry name" value="HAD_BPGM-like"/>
    <property type="match status" value="1"/>
</dbReference>
<evidence type="ECO:0000313" key="6">
    <source>
        <dbReference type="Proteomes" id="UP001363151"/>
    </source>
</evidence>
<dbReference type="InterPro" id="IPR023198">
    <property type="entry name" value="PGP-like_dom2"/>
</dbReference>
<evidence type="ECO:0000256" key="4">
    <source>
        <dbReference type="ARBA" id="ARBA00023277"/>
    </source>
</evidence>
<dbReference type="Pfam" id="PF00702">
    <property type="entry name" value="Hydrolase"/>
    <property type="match status" value="1"/>
</dbReference>
<keyword evidence="3" id="KW-0460">Magnesium</keyword>
<sequence length="239" mass="24572">MAKPTCLLDIDGTLAVTDHLYLLAFQDLMASHGVSDVVDAAWFKAHVAGKVDDAVFADVLPGTPSADELRAASAKKDALFCEHVSKTGATIVEGLDGFLGRCRAEGVTCVAVSNAQRGGCEAVLGQIAREFPENGAAISDLFVGAECARAKPFPDPYLEAMARLGVEPKTCVVFEDSGTGIKAGVAAGVAVVGLTTSMTAEAMRSAGATATVADWTEVTPDFLRGLVAQQAAGPSCPLL</sequence>
<evidence type="ECO:0000313" key="5">
    <source>
        <dbReference type="EMBL" id="KAK7249378.1"/>
    </source>
</evidence>
<dbReference type="SUPFAM" id="SSF56784">
    <property type="entry name" value="HAD-like"/>
    <property type="match status" value="1"/>
</dbReference>
<dbReference type="InterPro" id="IPR051600">
    <property type="entry name" value="Beta-PGM-like"/>
</dbReference>
<dbReference type="InterPro" id="IPR023214">
    <property type="entry name" value="HAD_sf"/>
</dbReference>
<dbReference type="InterPro" id="IPR036412">
    <property type="entry name" value="HAD-like_sf"/>
</dbReference>
<accession>A0ABR1G8A2</accession>
<organism evidence="5 6">
    <name type="scientific">Aureococcus anophagefferens</name>
    <name type="common">Harmful bloom alga</name>
    <dbReference type="NCBI Taxonomy" id="44056"/>
    <lineage>
        <taxon>Eukaryota</taxon>
        <taxon>Sar</taxon>
        <taxon>Stramenopiles</taxon>
        <taxon>Ochrophyta</taxon>
        <taxon>Pelagophyceae</taxon>
        <taxon>Pelagomonadales</taxon>
        <taxon>Pelagomonadaceae</taxon>
        <taxon>Aureococcus</taxon>
    </lineage>
</organism>
<evidence type="ECO:0000256" key="3">
    <source>
        <dbReference type="ARBA" id="ARBA00022842"/>
    </source>
</evidence>
<name>A0ABR1G8A2_AURAN</name>
<dbReference type="InterPro" id="IPR006439">
    <property type="entry name" value="HAD-SF_hydro_IA"/>
</dbReference>
<evidence type="ECO:0000256" key="2">
    <source>
        <dbReference type="ARBA" id="ARBA00022723"/>
    </source>
</evidence>
<gene>
    <name evidence="5" type="ORF">SO694_00048143</name>
</gene>
<reference evidence="5 6" key="1">
    <citation type="submission" date="2024-03" db="EMBL/GenBank/DDBJ databases">
        <title>Aureococcus anophagefferens CCMP1851 and Kratosvirus quantuckense: Draft genome of a second virus-susceptible host strain in the model system.</title>
        <authorList>
            <person name="Chase E."/>
            <person name="Truchon A.R."/>
            <person name="Schepens W."/>
            <person name="Wilhelm S.W."/>
        </authorList>
    </citation>
    <scope>NUCLEOTIDE SEQUENCE [LARGE SCALE GENOMIC DNA]</scope>
    <source>
        <strain evidence="5 6">CCMP1851</strain>
    </source>
</reference>
<comment type="caution">
    <text evidence="5">The sequence shown here is derived from an EMBL/GenBank/DDBJ whole genome shotgun (WGS) entry which is preliminary data.</text>
</comment>